<dbReference type="SUPFAM" id="SSF53927">
    <property type="entry name" value="Cytidine deaminase-like"/>
    <property type="match status" value="1"/>
</dbReference>
<dbReference type="EMBL" id="CP119391">
    <property type="protein sequence ID" value="WNK20986.1"/>
    <property type="molecule type" value="Genomic_DNA"/>
</dbReference>
<keyword evidence="2" id="KW-0862">Zinc</keyword>
<evidence type="ECO:0000259" key="3">
    <source>
        <dbReference type="PROSITE" id="PS51747"/>
    </source>
</evidence>
<evidence type="ECO:0000313" key="5">
    <source>
        <dbReference type="Proteomes" id="UP001301869"/>
    </source>
</evidence>
<dbReference type="CDD" id="cd01285">
    <property type="entry name" value="nucleoside_deaminase"/>
    <property type="match status" value="1"/>
</dbReference>
<proteinExistence type="predicted"/>
<evidence type="ECO:0000313" key="4">
    <source>
        <dbReference type="EMBL" id="WNK20986.1"/>
    </source>
</evidence>
<dbReference type="InterPro" id="IPR016193">
    <property type="entry name" value="Cytidine_deaminase-like"/>
</dbReference>
<sequence>MTSETSRFDEQMIHQAVTLALTNADKGGEPFGAVLTRGTEIVAEGVNDAHIDHDLTAHAEIQALRHAGKAQRQASHTGTTMYASGKPCAMCMAAMIQAGVARIVFAADDDLGGPYGFSTESLYRQMQGNFGHQGIDVVHLPHPESREAFERYQALLG</sequence>
<dbReference type="PROSITE" id="PS51747">
    <property type="entry name" value="CYT_DCMP_DEAMINASES_2"/>
    <property type="match status" value="1"/>
</dbReference>
<dbReference type="Gene3D" id="3.40.140.10">
    <property type="entry name" value="Cytidine Deaminase, domain 2"/>
    <property type="match status" value="1"/>
</dbReference>
<dbReference type="PROSITE" id="PS00903">
    <property type="entry name" value="CYT_DCMP_DEAMINASES_1"/>
    <property type="match status" value="1"/>
</dbReference>
<accession>A0ABY9Z1H2</accession>
<protein>
    <submittedName>
        <fullName evidence="4">Nucleoside deaminase</fullName>
    </submittedName>
</protein>
<feature type="domain" description="CMP/dCMP-type deaminase" evidence="3">
    <location>
        <begin position="7"/>
        <end position="130"/>
    </location>
</feature>
<dbReference type="PANTHER" id="PTHR11079">
    <property type="entry name" value="CYTOSINE DEAMINASE FAMILY MEMBER"/>
    <property type="match status" value="1"/>
</dbReference>
<dbReference type="PANTHER" id="PTHR11079:SF162">
    <property type="entry name" value="RIBOFLAVIN BIOSYNTHESIS PROTEIN PYRD, CHLOROPLASTIC"/>
    <property type="match status" value="1"/>
</dbReference>
<gene>
    <name evidence="4" type="ORF">P1P91_04725</name>
</gene>
<dbReference type="Proteomes" id="UP001301869">
    <property type="component" value="Chromosome"/>
</dbReference>
<dbReference type="InterPro" id="IPR002125">
    <property type="entry name" value="CMP_dCMP_dom"/>
</dbReference>
<evidence type="ECO:0000256" key="1">
    <source>
        <dbReference type="ARBA" id="ARBA00022723"/>
    </source>
</evidence>
<evidence type="ECO:0000256" key="2">
    <source>
        <dbReference type="ARBA" id="ARBA00022833"/>
    </source>
</evidence>
<name>A0ABY9Z1H2_9GAMM</name>
<keyword evidence="1" id="KW-0479">Metal-binding</keyword>
<keyword evidence="5" id="KW-1185">Reference proteome</keyword>
<dbReference type="InterPro" id="IPR016192">
    <property type="entry name" value="APOBEC/CMP_deaminase_Zn-bd"/>
</dbReference>
<dbReference type="Pfam" id="PF00383">
    <property type="entry name" value="dCMP_cyt_deam_1"/>
    <property type="match status" value="1"/>
</dbReference>
<reference evidence="4 5" key="1">
    <citation type="submission" date="2023-03" db="EMBL/GenBank/DDBJ databases">
        <title>Halomonas sp. nov., isolated from Korean tranditional fermented seafood 'Jeotgal'.</title>
        <authorList>
            <person name="Kim B."/>
            <person name="Shin N.-R."/>
        </authorList>
    </citation>
    <scope>NUCLEOTIDE SEQUENCE [LARGE SCALE GENOMIC DNA]</scope>
    <source>
        <strain evidence="4 5">SG2L-4</strain>
    </source>
</reference>
<organism evidence="4 5">
    <name type="scientific">Halomonas piscis</name>
    <dbReference type="NCBI Taxonomy" id="3031727"/>
    <lineage>
        <taxon>Bacteria</taxon>
        <taxon>Pseudomonadati</taxon>
        <taxon>Pseudomonadota</taxon>
        <taxon>Gammaproteobacteria</taxon>
        <taxon>Oceanospirillales</taxon>
        <taxon>Halomonadaceae</taxon>
        <taxon>Halomonas</taxon>
    </lineage>
</organism>
<dbReference type="RefSeq" id="WP_311884879.1">
    <property type="nucleotide sequence ID" value="NZ_CP119391.1"/>
</dbReference>